<dbReference type="EMBL" id="CP017781">
    <property type="protein sequence ID" value="AOZ68118.1"/>
    <property type="molecule type" value="Genomic_DNA"/>
</dbReference>
<proteinExistence type="predicted"/>
<gene>
    <name evidence="1" type="ORF">LPB142_01335</name>
</gene>
<sequence length="297" mass="32570">MRVLRQFEEAAALGMAAEVLADRVVVTGKDIELPRDAGEPLRAHLDTCRYINKTFLADGWIVTPISNEPIKRLFGLVNGRLLPMAKPVERVDVRRKLLLTYDNCGFSLRAPLAQPVFDTDKAVFLGVTSTGVHVFEGDCVSDVKPPFYRTSTYAVTRNAVTVKGPRIGERSFVHAHGIKAFVDEIQIEGDSVALRGWAIASDSPRRKLMVALGHAGTVLMLPIRCTVPRPDIAMEFHTEGASQEFGFQIKRTIPGLGALSQEGLELVVLSEDGGDAIAAIRPVQRPRGLRRIVPKLI</sequence>
<dbReference type="AlphaFoldDB" id="A0A1D9M8I6"/>
<evidence type="ECO:0000313" key="2">
    <source>
        <dbReference type="Proteomes" id="UP000176562"/>
    </source>
</evidence>
<name>A0A1D9M8I6_9RHOB</name>
<dbReference type="STRING" id="1850250.LPB142_01335"/>
<dbReference type="KEGG" id="rhp:LPB142_01335"/>
<accession>A0A1D9M8I6</accession>
<dbReference type="Proteomes" id="UP000176562">
    <property type="component" value="Chromosome"/>
</dbReference>
<organism evidence="1 2">
    <name type="scientific">Rhodobacter xanthinilyticus</name>
    <dbReference type="NCBI Taxonomy" id="1850250"/>
    <lineage>
        <taxon>Bacteria</taxon>
        <taxon>Pseudomonadati</taxon>
        <taxon>Pseudomonadota</taxon>
        <taxon>Alphaproteobacteria</taxon>
        <taxon>Rhodobacterales</taxon>
        <taxon>Rhodobacter group</taxon>
        <taxon>Rhodobacter</taxon>
    </lineage>
</organism>
<protein>
    <submittedName>
        <fullName evidence="1">Uncharacterized protein</fullName>
    </submittedName>
</protein>
<reference evidence="1 2" key="1">
    <citation type="submission" date="2016-10" db="EMBL/GenBank/DDBJ databases">
        <title>Rhodobacter sp. LPB0142, isolated from sea water.</title>
        <authorList>
            <person name="Kim E."/>
            <person name="Yi H."/>
        </authorList>
    </citation>
    <scope>NUCLEOTIDE SEQUENCE [LARGE SCALE GENOMIC DNA]</scope>
    <source>
        <strain evidence="1 2">LPB0142</strain>
    </source>
</reference>
<evidence type="ECO:0000313" key="1">
    <source>
        <dbReference type="EMBL" id="AOZ68118.1"/>
    </source>
</evidence>
<keyword evidence="2" id="KW-1185">Reference proteome</keyword>